<feature type="domain" description="Transketolase N-terminal" evidence="4">
    <location>
        <begin position="6"/>
        <end position="254"/>
    </location>
</feature>
<dbReference type="CDD" id="cd02012">
    <property type="entry name" value="TPP_TK"/>
    <property type="match status" value="1"/>
</dbReference>
<proteinExistence type="inferred from homology"/>
<comment type="caution">
    <text evidence="5">The sequence shown here is derived from an EMBL/GenBank/DDBJ whole genome shotgun (WGS) entry which is preliminary data.</text>
</comment>
<reference evidence="6" key="1">
    <citation type="submission" date="2017-09" db="EMBL/GenBank/DDBJ databases">
        <title>Depth-based differentiation of microbial function through sediment-hosted aquifers and enrichment of novel symbionts in the deep terrestrial subsurface.</title>
        <authorList>
            <person name="Probst A.J."/>
            <person name="Ladd B."/>
            <person name="Jarett J.K."/>
            <person name="Geller-Mcgrath D.E."/>
            <person name="Sieber C.M.K."/>
            <person name="Emerson J.B."/>
            <person name="Anantharaman K."/>
            <person name="Thomas B.C."/>
            <person name="Malmstrom R."/>
            <person name="Stieglmeier M."/>
            <person name="Klingl A."/>
            <person name="Woyke T."/>
            <person name="Ryan C.M."/>
            <person name="Banfield J.F."/>
        </authorList>
    </citation>
    <scope>NUCLEOTIDE SEQUENCE [LARGE SCALE GENOMIC DNA]</scope>
</reference>
<evidence type="ECO:0000256" key="1">
    <source>
        <dbReference type="ARBA" id="ARBA00001964"/>
    </source>
</evidence>
<sequence length="254" mass="28954">MRKLEKLAKKIRRKIIELLYKHNACHLGSCLSCVEILVALYFKIMKSEDKFLLSKGWAAAALYSILAEKGIIEWNDLYENYYEPGSKYWGLVHHTVPGVEHSFGSAGHGLPVAIGMALANKNRRVFCLVSDGEMDCGTTWESALFAAHHKLDNLVVLVDYNKFQAFGKTNEVLNLESLAEKWRNFNWVVYEIDGHNFGELLKTLKKIPSVKGKPHILICHTIKGKGISFYENKLESHYGNISDEQYKELKKIYG</sequence>
<dbReference type="Gene3D" id="3.40.50.970">
    <property type="match status" value="1"/>
</dbReference>
<accession>A0A2M7Z4Q1</accession>
<dbReference type="AlphaFoldDB" id="A0A2M7Z4Q1"/>
<protein>
    <submittedName>
        <fullName evidence="5">Transketolase</fullName>
    </submittedName>
</protein>
<dbReference type="Pfam" id="PF00456">
    <property type="entry name" value="Transketolase_N"/>
    <property type="match status" value="1"/>
</dbReference>
<dbReference type="PANTHER" id="PTHR47514">
    <property type="entry name" value="TRANSKETOLASE N-TERMINAL SECTION-RELATED"/>
    <property type="match status" value="1"/>
</dbReference>
<comment type="cofactor">
    <cofactor evidence="1">
        <name>thiamine diphosphate</name>
        <dbReference type="ChEBI" id="CHEBI:58937"/>
    </cofactor>
</comment>
<name>A0A2M7Z4Q1_9BACT</name>
<comment type="similarity">
    <text evidence="2">Belongs to the transketolase family.</text>
</comment>
<organism evidence="5 6">
    <name type="scientific">Candidatus Nealsonbacteria bacterium CG_4_9_14_3_um_filter_37_13</name>
    <dbReference type="NCBI Taxonomy" id="1974695"/>
    <lineage>
        <taxon>Bacteria</taxon>
        <taxon>Candidatus Nealsoniibacteriota</taxon>
    </lineage>
</organism>
<dbReference type="EMBL" id="PFVR01000072">
    <property type="protein sequence ID" value="PJA84151.1"/>
    <property type="molecule type" value="Genomic_DNA"/>
</dbReference>
<evidence type="ECO:0000259" key="4">
    <source>
        <dbReference type="Pfam" id="PF00456"/>
    </source>
</evidence>
<dbReference type="PANTHER" id="PTHR47514:SF1">
    <property type="entry name" value="TRANSKETOLASE N-TERMINAL SECTION-RELATED"/>
    <property type="match status" value="1"/>
</dbReference>
<evidence type="ECO:0000256" key="3">
    <source>
        <dbReference type="ARBA" id="ARBA00023052"/>
    </source>
</evidence>
<dbReference type="InterPro" id="IPR005474">
    <property type="entry name" value="Transketolase_N"/>
</dbReference>
<dbReference type="SUPFAM" id="SSF52518">
    <property type="entry name" value="Thiamin diphosphate-binding fold (THDP-binding)"/>
    <property type="match status" value="1"/>
</dbReference>
<evidence type="ECO:0000313" key="6">
    <source>
        <dbReference type="Proteomes" id="UP000231034"/>
    </source>
</evidence>
<dbReference type="Proteomes" id="UP000231034">
    <property type="component" value="Unassembled WGS sequence"/>
</dbReference>
<dbReference type="InterPro" id="IPR029061">
    <property type="entry name" value="THDP-binding"/>
</dbReference>
<evidence type="ECO:0000313" key="5">
    <source>
        <dbReference type="EMBL" id="PJA84151.1"/>
    </source>
</evidence>
<gene>
    <name evidence="5" type="ORF">CO145_02130</name>
</gene>
<keyword evidence="3" id="KW-0786">Thiamine pyrophosphate</keyword>
<evidence type="ECO:0000256" key="2">
    <source>
        <dbReference type="ARBA" id="ARBA00007131"/>
    </source>
</evidence>